<reference evidence="1 2" key="2">
    <citation type="journal article" date="2023" name="ChemBioChem">
        <title>Acyltransferase Domain Exchange between Two Independent Type I Polyketide Synthases in the Same Producer Strain of Macrolide Antibiotics.</title>
        <authorList>
            <person name="Kudo F."/>
            <person name="Kishikawa K."/>
            <person name="Tsuboi K."/>
            <person name="Kido T."/>
            <person name="Usui T."/>
            <person name="Hashimoto J."/>
            <person name="Shin-Ya K."/>
            <person name="Miyanaga A."/>
            <person name="Eguchi T."/>
        </authorList>
    </citation>
    <scope>NUCLEOTIDE SEQUENCE [LARGE SCALE GENOMIC DNA]</scope>
    <source>
        <strain evidence="1 2">A-8890</strain>
    </source>
</reference>
<organism evidence="1 2">
    <name type="scientific">Streptomyces graminofaciens</name>
    <dbReference type="NCBI Taxonomy" id="68212"/>
    <lineage>
        <taxon>Bacteria</taxon>
        <taxon>Bacillati</taxon>
        <taxon>Actinomycetota</taxon>
        <taxon>Actinomycetes</taxon>
        <taxon>Kitasatosporales</taxon>
        <taxon>Streptomycetaceae</taxon>
        <taxon>Streptomyces</taxon>
    </lineage>
</organism>
<name>A0ABN5V6B7_9ACTN</name>
<gene>
    <name evidence="1" type="ORF">SGFS_001590</name>
</gene>
<keyword evidence="2" id="KW-1185">Reference proteome</keyword>
<protein>
    <submittedName>
        <fullName evidence="1">Uncharacterized protein</fullName>
    </submittedName>
</protein>
<reference evidence="1 2" key="1">
    <citation type="journal article" date="2010" name="ChemBioChem">
        <title>Cloning and characterization of the biosynthetic gene cluster of 16-membered macrolide antibiotic FD-891: involvement of a dual functional cytochrome P450 monooxygenase catalyzing epoxidation and hydroxylation.</title>
        <authorList>
            <person name="Kudo F."/>
            <person name="Motegi A."/>
            <person name="Mizoue K."/>
            <person name="Eguchi T."/>
        </authorList>
    </citation>
    <scope>NUCLEOTIDE SEQUENCE [LARGE SCALE GENOMIC DNA]</scope>
    <source>
        <strain evidence="1 2">A-8890</strain>
    </source>
</reference>
<dbReference type="Proteomes" id="UP001321542">
    <property type="component" value="Chromosome"/>
</dbReference>
<sequence>MERVLIRLLRFQPQVLAHGRELVSLHHMECTGHGFTKSSASDRRRRRHRIMMTLVCPSALGVWVKAPWTAERRAAGRAQAGVAETSPSGSEG</sequence>
<accession>A0ABN5V6B7</accession>
<evidence type="ECO:0000313" key="2">
    <source>
        <dbReference type="Proteomes" id="UP001321542"/>
    </source>
</evidence>
<dbReference type="EMBL" id="AP018448">
    <property type="protein sequence ID" value="BBC28868.1"/>
    <property type="molecule type" value="Genomic_DNA"/>
</dbReference>
<evidence type="ECO:0000313" key="1">
    <source>
        <dbReference type="EMBL" id="BBC28868.1"/>
    </source>
</evidence>
<proteinExistence type="predicted"/>